<dbReference type="PANTHER" id="PTHR21137">
    <property type="entry name" value="ODORANT RECEPTOR"/>
    <property type="match status" value="1"/>
</dbReference>
<reference evidence="12" key="1">
    <citation type="submission" date="2025-08" db="UniProtKB">
        <authorList>
            <consortium name="RefSeq"/>
        </authorList>
    </citation>
    <scope>IDENTIFICATION</scope>
</reference>
<dbReference type="Pfam" id="PF02949">
    <property type="entry name" value="7tm_6"/>
    <property type="match status" value="1"/>
</dbReference>
<dbReference type="GO" id="GO:0005549">
    <property type="term" value="F:odorant binding"/>
    <property type="evidence" value="ECO:0007669"/>
    <property type="project" value="InterPro"/>
</dbReference>
<keyword evidence="6 10" id="KW-1133">Transmembrane helix</keyword>
<sequence length="384" mass="44905">MTSSEDLYLDRAKFVMKHLGVWMPSDDESAIYKGYRIFMITLQYLFLIFQMIYIIQVWGDLDAVSQASYLLFTQACLCLKITVFQYNMDMFRQLLSIMDGEVFKPETATHEMILQVQAKRIKRLLLAFMISSQITCGLWALKPLFDDASREFPFDMWMPVNPEKAVQYYIGYGFQLGTICISAYMYFGVDSVTFSSVIFGCAQIEIVKEKILTITPVWDKRGRDITEALSENYKKLTNCIKHHQTIVTFTKLVENAYHSYLLFQLMGSIGIICMSALRILVVDWRSMQFFSILTYVSVMISQLFVCCWCGHELTATSEDLHRVMYKCIWYEQDVKFKRDLCFAMMRMNRPLVLRAGHYIQLSRQTFVAILRMSYSYFAVLNQTM</sequence>
<keyword evidence="8 10" id="KW-0675">Receptor</keyword>
<evidence type="ECO:0000256" key="5">
    <source>
        <dbReference type="ARBA" id="ARBA00022725"/>
    </source>
</evidence>
<evidence type="ECO:0000256" key="8">
    <source>
        <dbReference type="ARBA" id="ARBA00023170"/>
    </source>
</evidence>
<keyword evidence="3 10" id="KW-0716">Sensory transduction</keyword>
<keyword evidence="7 10" id="KW-0472">Membrane</keyword>
<accession>A0A7E5W1S4</accession>
<keyword evidence="5 10" id="KW-0552">Olfaction</keyword>
<comment type="subcellular location">
    <subcellularLocation>
        <location evidence="1 10">Cell membrane</location>
        <topology evidence="1 10">Multi-pass membrane protein</topology>
    </subcellularLocation>
</comment>
<dbReference type="OrthoDB" id="6604226at2759"/>
<keyword evidence="11" id="KW-1185">Reference proteome</keyword>
<evidence type="ECO:0000256" key="4">
    <source>
        <dbReference type="ARBA" id="ARBA00022692"/>
    </source>
</evidence>
<evidence type="ECO:0000313" key="12">
    <source>
        <dbReference type="RefSeq" id="XP_026734574.1"/>
    </source>
</evidence>
<evidence type="ECO:0000256" key="3">
    <source>
        <dbReference type="ARBA" id="ARBA00022606"/>
    </source>
</evidence>
<dbReference type="Proteomes" id="UP000322000">
    <property type="component" value="Chromosome 11"/>
</dbReference>
<evidence type="ECO:0000256" key="1">
    <source>
        <dbReference type="ARBA" id="ARBA00004651"/>
    </source>
</evidence>
<evidence type="ECO:0000256" key="10">
    <source>
        <dbReference type="RuleBase" id="RU351113"/>
    </source>
</evidence>
<organism evidence="11 12">
    <name type="scientific">Trichoplusia ni</name>
    <name type="common">Cabbage looper</name>
    <dbReference type="NCBI Taxonomy" id="7111"/>
    <lineage>
        <taxon>Eukaryota</taxon>
        <taxon>Metazoa</taxon>
        <taxon>Ecdysozoa</taxon>
        <taxon>Arthropoda</taxon>
        <taxon>Hexapoda</taxon>
        <taxon>Insecta</taxon>
        <taxon>Pterygota</taxon>
        <taxon>Neoptera</taxon>
        <taxon>Endopterygota</taxon>
        <taxon>Lepidoptera</taxon>
        <taxon>Glossata</taxon>
        <taxon>Ditrysia</taxon>
        <taxon>Noctuoidea</taxon>
        <taxon>Noctuidae</taxon>
        <taxon>Plusiinae</taxon>
        <taxon>Trichoplusia</taxon>
    </lineage>
</organism>
<feature type="transmembrane region" description="Helical" evidence="10">
    <location>
        <begin position="67"/>
        <end position="88"/>
    </location>
</feature>
<keyword evidence="9 10" id="KW-0807">Transducer</keyword>
<feature type="transmembrane region" description="Helical" evidence="10">
    <location>
        <begin position="287"/>
        <end position="310"/>
    </location>
</feature>
<dbReference type="GO" id="GO:0007165">
    <property type="term" value="P:signal transduction"/>
    <property type="evidence" value="ECO:0007669"/>
    <property type="project" value="UniProtKB-KW"/>
</dbReference>
<feature type="transmembrane region" description="Helical" evidence="10">
    <location>
        <begin position="37"/>
        <end position="55"/>
    </location>
</feature>
<proteinExistence type="inferred from homology"/>
<dbReference type="InParanoid" id="A0A7E5W1S4"/>
<dbReference type="InterPro" id="IPR004117">
    <property type="entry name" value="7tm6_olfct_rcpt"/>
</dbReference>
<dbReference type="CTD" id="100127044"/>
<feature type="transmembrane region" description="Helical" evidence="10">
    <location>
        <begin position="260"/>
        <end position="281"/>
    </location>
</feature>
<dbReference type="FunCoup" id="A0A7E5W1S4">
    <property type="interactions" value="29"/>
</dbReference>
<gene>
    <name evidence="12" type="primary">LOC113498666</name>
</gene>
<keyword evidence="2" id="KW-1003">Cell membrane</keyword>
<protein>
    <recommendedName>
        <fullName evidence="10">Odorant receptor</fullName>
    </recommendedName>
</protein>
<name>A0A7E5W1S4_TRINI</name>
<dbReference type="GeneID" id="113498666"/>
<comment type="caution">
    <text evidence="10">Lacks conserved residue(s) required for the propagation of feature annotation.</text>
</comment>
<dbReference type="GO" id="GO:0005886">
    <property type="term" value="C:plasma membrane"/>
    <property type="evidence" value="ECO:0007669"/>
    <property type="project" value="UniProtKB-SubCell"/>
</dbReference>
<evidence type="ECO:0000256" key="6">
    <source>
        <dbReference type="ARBA" id="ARBA00022989"/>
    </source>
</evidence>
<dbReference type="KEGG" id="tnl:113498666"/>
<keyword evidence="4 10" id="KW-0812">Transmembrane</keyword>
<evidence type="ECO:0000313" key="11">
    <source>
        <dbReference type="Proteomes" id="UP000322000"/>
    </source>
</evidence>
<dbReference type="AlphaFoldDB" id="A0A7E5W1S4"/>
<evidence type="ECO:0000256" key="9">
    <source>
        <dbReference type="ARBA" id="ARBA00023224"/>
    </source>
</evidence>
<evidence type="ECO:0000256" key="2">
    <source>
        <dbReference type="ARBA" id="ARBA00022475"/>
    </source>
</evidence>
<evidence type="ECO:0000256" key="7">
    <source>
        <dbReference type="ARBA" id="ARBA00023136"/>
    </source>
</evidence>
<feature type="transmembrane region" description="Helical" evidence="10">
    <location>
        <begin position="165"/>
        <end position="187"/>
    </location>
</feature>
<dbReference type="RefSeq" id="XP_026734574.1">
    <property type="nucleotide sequence ID" value="XM_026878773.1"/>
</dbReference>
<comment type="similarity">
    <text evidence="10">Belongs to the insect chemoreceptor superfamily. Heteromeric odorant receptor channel (TC 1.A.69) family.</text>
</comment>
<feature type="transmembrane region" description="Helical" evidence="10">
    <location>
        <begin position="124"/>
        <end position="145"/>
    </location>
</feature>
<dbReference type="PANTHER" id="PTHR21137:SF35">
    <property type="entry name" value="ODORANT RECEPTOR 19A-RELATED"/>
    <property type="match status" value="1"/>
</dbReference>
<dbReference type="GO" id="GO:0004984">
    <property type="term" value="F:olfactory receptor activity"/>
    <property type="evidence" value="ECO:0007669"/>
    <property type="project" value="InterPro"/>
</dbReference>